<evidence type="ECO:0000256" key="4">
    <source>
        <dbReference type="ARBA" id="ARBA00023002"/>
    </source>
</evidence>
<name>A0A1M3TXE6_ASPLC</name>
<dbReference type="VEuPathDB" id="FungiDB:ASPFODRAFT_215438"/>
<evidence type="ECO:0000313" key="7">
    <source>
        <dbReference type="EMBL" id="OJZ91274.1"/>
    </source>
</evidence>
<dbReference type="GO" id="GO:0019748">
    <property type="term" value="P:secondary metabolic process"/>
    <property type="evidence" value="ECO:0007669"/>
    <property type="project" value="UniProtKB-ARBA"/>
</dbReference>
<protein>
    <submittedName>
        <fullName evidence="7">Uncharacterized protein</fullName>
    </submittedName>
</protein>
<dbReference type="AlphaFoldDB" id="A0A1M3TXE6"/>
<dbReference type="PANTHER" id="PTHR46206">
    <property type="entry name" value="CYTOCHROME P450"/>
    <property type="match status" value="1"/>
</dbReference>
<dbReference type="GO" id="GO:0004497">
    <property type="term" value="F:monooxygenase activity"/>
    <property type="evidence" value="ECO:0007669"/>
    <property type="project" value="UniProtKB-KW"/>
</dbReference>
<keyword evidence="4" id="KW-0560">Oxidoreductase</keyword>
<keyword evidence="3" id="KW-0479">Metal-binding</keyword>
<organism evidence="7 8">
    <name type="scientific">Aspergillus luchuensis (strain CBS 106.47)</name>
    <dbReference type="NCBI Taxonomy" id="1137211"/>
    <lineage>
        <taxon>Eukaryota</taxon>
        <taxon>Fungi</taxon>
        <taxon>Dikarya</taxon>
        <taxon>Ascomycota</taxon>
        <taxon>Pezizomycotina</taxon>
        <taxon>Eurotiomycetes</taxon>
        <taxon>Eurotiomycetidae</taxon>
        <taxon>Eurotiales</taxon>
        <taxon>Aspergillaceae</taxon>
        <taxon>Aspergillus</taxon>
        <taxon>Aspergillus subgen. Circumdati</taxon>
    </lineage>
</organism>
<dbReference type="EMBL" id="KV878237">
    <property type="protein sequence ID" value="OJZ91274.1"/>
    <property type="molecule type" value="Genomic_DNA"/>
</dbReference>
<evidence type="ECO:0000256" key="6">
    <source>
        <dbReference type="ARBA" id="ARBA00023033"/>
    </source>
</evidence>
<comment type="cofactor">
    <cofactor evidence="1">
        <name>heme</name>
        <dbReference type="ChEBI" id="CHEBI:30413"/>
    </cofactor>
</comment>
<dbReference type="GO" id="GO:0046872">
    <property type="term" value="F:metal ion binding"/>
    <property type="evidence" value="ECO:0007669"/>
    <property type="project" value="UniProtKB-KW"/>
</dbReference>
<sequence>MPIPSRIITSITSRIFLGPNQGRNEEWLRATVEYTKNLFLTGMALRFFPSLSQTPCRSTAAVLPQSMAECGDLSSHSRRDNILQWMMDAATGQEAEPEDLAQQMLILSVTSIPYRNF</sequence>
<dbReference type="Proteomes" id="UP000184063">
    <property type="component" value="Unassembled WGS sequence"/>
</dbReference>
<gene>
    <name evidence="7" type="ORF">ASPFODRAFT_215438</name>
</gene>
<proteinExistence type="inferred from homology"/>
<comment type="similarity">
    <text evidence="2">Belongs to the cytochrome P450 family.</text>
</comment>
<keyword evidence="5" id="KW-0408">Iron</keyword>
<keyword evidence="6" id="KW-0503">Monooxygenase</keyword>
<evidence type="ECO:0000256" key="1">
    <source>
        <dbReference type="ARBA" id="ARBA00001971"/>
    </source>
</evidence>
<evidence type="ECO:0000256" key="3">
    <source>
        <dbReference type="ARBA" id="ARBA00022723"/>
    </source>
</evidence>
<evidence type="ECO:0000313" key="8">
    <source>
        <dbReference type="Proteomes" id="UP000184063"/>
    </source>
</evidence>
<evidence type="ECO:0000256" key="2">
    <source>
        <dbReference type="ARBA" id="ARBA00010617"/>
    </source>
</evidence>
<reference evidence="8" key="1">
    <citation type="journal article" date="2017" name="Genome Biol.">
        <title>Comparative genomics reveals high biological diversity and specific adaptations in the industrially and medically important fungal genus Aspergillus.</title>
        <authorList>
            <person name="de Vries R.P."/>
            <person name="Riley R."/>
            <person name="Wiebenga A."/>
            <person name="Aguilar-Osorio G."/>
            <person name="Amillis S."/>
            <person name="Uchima C.A."/>
            <person name="Anderluh G."/>
            <person name="Asadollahi M."/>
            <person name="Askin M."/>
            <person name="Barry K."/>
            <person name="Battaglia E."/>
            <person name="Bayram O."/>
            <person name="Benocci T."/>
            <person name="Braus-Stromeyer S.A."/>
            <person name="Caldana C."/>
            <person name="Canovas D."/>
            <person name="Cerqueira G.C."/>
            <person name="Chen F."/>
            <person name="Chen W."/>
            <person name="Choi C."/>
            <person name="Clum A."/>
            <person name="Dos Santos R.A."/>
            <person name="Damasio A.R."/>
            <person name="Diallinas G."/>
            <person name="Emri T."/>
            <person name="Fekete E."/>
            <person name="Flipphi M."/>
            <person name="Freyberg S."/>
            <person name="Gallo A."/>
            <person name="Gournas C."/>
            <person name="Habgood R."/>
            <person name="Hainaut M."/>
            <person name="Harispe M.L."/>
            <person name="Henrissat B."/>
            <person name="Hilden K.S."/>
            <person name="Hope R."/>
            <person name="Hossain A."/>
            <person name="Karabika E."/>
            <person name="Karaffa L."/>
            <person name="Karanyi Z."/>
            <person name="Krasevec N."/>
            <person name="Kuo A."/>
            <person name="Kusch H."/>
            <person name="LaButti K."/>
            <person name="Lagendijk E.L."/>
            <person name="Lapidus A."/>
            <person name="Levasseur A."/>
            <person name="Lindquist E."/>
            <person name="Lipzen A."/>
            <person name="Logrieco A.F."/>
            <person name="MacCabe A."/>
            <person name="Maekelae M.R."/>
            <person name="Malavazi I."/>
            <person name="Melin P."/>
            <person name="Meyer V."/>
            <person name="Mielnichuk N."/>
            <person name="Miskei M."/>
            <person name="Molnar A.P."/>
            <person name="Mule G."/>
            <person name="Ngan C.Y."/>
            <person name="Orejas M."/>
            <person name="Orosz E."/>
            <person name="Ouedraogo J.P."/>
            <person name="Overkamp K.M."/>
            <person name="Park H.-S."/>
            <person name="Perrone G."/>
            <person name="Piumi F."/>
            <person name="Punt P.J."/>
            <person name="Ram A.F."/>
            <person name="Ramon A."/>
            <person name="Rauscher S."/>
            <person name="Record E."/>
            <person name="Riano-Pachon D.M."/>
            <person name="Robert V."/>
            <person name="Roehrig J."/>
            <person name="Ruller R."/>
            <person name="Salamov A."/>
            <person name="Salih N.S."/>
            <person name="Samson R.A."/>
            <person name="Sandor E."/>
            <person name="Sanguinetti M."/>
            <person name="Schuetze T."/>
            <person name="Sepcic K."/>
            <person name="Shelest E."/>
            <person name="Sherlock G."/>
            <person name="Sophianopoulou V."/>
            <person name="Squina F.M."/>
            <person name="Sun H."/>
            <person name="Susca A."/>
            <person name="Todd R.B."/>
            <person name="Tsang A."/>
            <person name="Unkles S.E."/>
            <person name="van de Wiele N."/>
            <person name="van Rossen-Uffink D."/>
            <person name="Oliveira J.V."/>
            <person name="Vesth T.C."/>
            <person name="Visser J."/>
            <person name="Yu J.-H."/>
            <person name="Zhou M."/>
            <person name="Andersen M.R."/>
            <person name="Archer D.B."/>
            <person name="Baker S.E."/>
            <person name="Benoit I."/>
            <person name="Brakhage A.A."/>
            <person name="Braus G.H."/>
            <person name="Fischer R."/>
            <person name="Frisvad J.C."/>
            <person name="Goldman G.H."/>
            <person name="Houbraken J."/>
            <person name="Oakley B."/>
            <person name="Pocsi I."/>
            <person name="Scazzocchio C."/>
            <person name="Seiboth B."/>
            <person name="vanKuyk P.A."/>
            <person name="Wortman J."/>
            <person name="Dyer P.S."/>
            <person name="Grigoriev I.V."/>
        </authorList>
    </citation>
    <scope>NUCLEOTIDE SEQUENCE [LARGE SCALE GENOMIC DNA]</scope>
    <source>
        <strain evidence="8">CBS 106.47</strain>
    </source>
</reference>
<accession>A0A1M3TXE6</accession>
<evidence type="ECO:0000256" key="5">
    <source>
        <dbReference type="ARBA" id="ARBA00023004"/>
    </source>
</evidence>